<evidence type="ECO:0000256" key="4">
    <source>
        <dbReference type="ARBA" id="ARBA00007837"/>
    </source>
</evidence>
<dbReference type="GO" id="GO:0006094">
    <property type="term" value="P:gluconeogenesis"/>
    <property type="evidence" value="ECO:0007669"/>
    <property type="project" value="UniProtKB-UniPathway"/>
</dbReference>
<dbReference type="FunFam" id="3.30.1490.20:FF:000010">
    <property type="entry name" value="Phosphoenolpyruvate synthase"/>
    <property type="match status" value="1"/>
</dbReference>
<dbReference type="InterPro" id="IPR015813">
    <property type="entry name" value="Pyrv/PenolPyrv_kinase-like_dom"/>
</dbReference>
<dbReference type="PIRSF" id="PIRSF000854">
    <property type="entry name" value="PEP_synthase"/>
    <property type="match status" value="1"/>
</dbReference>
<dbReference type="InterPro" id="IPR000121">
    <property type="entry name" value="PEP_util_C"/>
</dbReference>
<keyword evidence="9 15" id="KW-0547">Nucleotide-binding</keyword>
<dbReference type="InterPro" id="IPR002192">
    <property type="entry name" value="PPDK_AMP/ATP-bd"/>
</dbReference>
<evidence type="ECO:0000256" key="9">
    <source>
        <dbReference type="ARBA" id="ARBA00022741"/>
    </source>
</evidence>
<dbReference type="InterPro" id="IPR036637">
    <property type="entry name" value="Phosphohistidine_dom_sf"/>
</dbReference>
<dbReference type="InterPro" id="IPR040442">
    <property type="entry name" value="Pyrv_kinase-like_dom_sf"/>
</dbReference>
<evidence type="ECO:0000256" key="8">
    <source>
        <dbReference type="ARBA" id="ARBA00022723"/>
    </source>
</evidence>
<accession>A0A2H0WZB7</accession>
<organism evidence="19 20">
    <name type="scientific">Candidatus Nealsonbacteria bacterium CG09_land_8_20_14_0_10_42_14</name>
    <dbReference type="NCBI Taxonomy" id="1974707"/>
    <lineage>
        <taxon>Bacteria</taxon>
        <taxon>Candidatus Nealsoniibacteriota</taxon>
    </lineage>
</organism>
<dbReference type="NCBIfam" id="TIGR01418">
    <property type="entry name" value="PEP_synth"/>
    <property type="match status" value="1"/>
</dbReference>
<dbReference type="SUPFAM" id="SSF51621">
    <property type="entry name" value="Phosphoenolpyruvate/pyruvate domain"/>
    <property type="match status" value="1"/>
</dbReference>
<evidence type="ECO:0000256" key="12">
    <source>
        <dbReference type="ARBA" id="ARBA00022842"/>
    </source>
</evidence>
<dbReference type="PROSITE" id="PS00742">
    <property type="entry name" value="PEP_ENZYMES_2"/>
    <property type="match status" value="1"/>
</dbReference>
<dbReference type="EC" id="2.7.9.2" evidence="5 15"/>
<evidence type="ECO:0000256" key="15">
    <source>
        <dbReference type="PIRNR" id="PIRNR000854"/>
    </source>
</evidence>
<dbReference type="PANTHER" id="PTHR43030:SF1">
    <property type="entry name" value="PHOSPHOENOLPYRUVATE SYNTHASE"/>
    <property type="match status" value="1"/>
</dbReference>
<dbReference type="InterPro" id="IPR008279">
    <property type="entry name" value="PEP-util_enz_mobile_dom"/>
</dbReference>
<dbReference type="Proteomes" id="UP000229675">
    <property type="component" value="Unassembled WGS sequence"/>
</dbReference>
<keyword evidence="8 15" id="KW-0479">Metal-binding</keyword>
<dbReference type="AlphaFoldDB" id="A0A2H0WZB7"/>
<evidence type="ECO:0000259" key="18">
    <source>
        <dbReference type="Pfam" id="PF02896"/>
    </source>
</evidence>
<sequence>MSYIKQTSNGVKSKKFILWFKDISSRDVPLVGGKNASLGEMQKTLAKKGISVPDGFALTSRAYWHFINKNKLKEKIRNILKGLNINDVKNLQRRGKEIRSLILRASLPENLKKEIKKAYQKLCLKYGQNTDVAVRSSATAEDLPSASFAGQHETFLNVRGEEDLFEACRKCLASLFTDRAISYRQKGGFNHLKIALSIGVQKMVRSDKGSAGVIFTLDTETGFRNVVLITGAFGVGEMVVQGKIIPDEFYVFKPTLKQGFSPLIVKNLGTKRKKLIYGRSGLAQVSIPTEERDKFCLEEKEILALARWAQIIEEHYGRPMDIEWAKDGLSKQLFIVQARPETVHLQKVPTTFKEYTLPGKSHKVLAEGIAVGQKISAGKVRVIKNVKGISGFKPGEILVTPMTDPDWEPIMKKAAGIITDLGGRTSHAAIVSRELGVSCIVGTGRATSILKNGQLITMDCSSGEVGRVYQGRVKWQEKEYNLKKIPKIKTKIMVNIGTPEIAFRNSFLPHRGVGLAREEFIIASKIRVHPLALIKQGKSQQFVDELARGIGQIAAAFWPYPAIVRFSDFKTNEYAALSGGEEFEPREQNPMLGWRGASRYYDAQFKPAFLLECQALKKAREEFGLKNIWAMVPFCRTPEEGKKILKIMKEAGLEKGRDGLKVIVMCEIPSNVVLVEEFLEIFDGMSIGSNDLTQLTLGIDRDSAKISYVGNEQNEAVKKMIAQVIRQCRKRKKYCGICGDAPSSLPGFAEFLVREGIESMSLTPDAVIKTILKIAKVKK</sequence>
<evidence type="ECO:0000256" key="14">
    <source>
        <dbReference type="ARBA" id="ARBA00047700"/>
    </source>
</evidence>
<dbReference type="InterPro" id="IPR023151">
    <property type="entry name" value="PEP_util_CS"/>
</dbReference>
<dbReference type="SUPFAM" id="SSF56059">
    <property type="entry name" value="Glutathione synthetase ATP-binding domain-like"/>
    <property type="match status" value="1"/>
</dbReference>
<dbReference type="NCBIfam" id="NF005057">
    <property type="entry name" value="PRK06464.1"/>
    <property type="match status" value="1"/>
</dbReference>
<evidence type="ECO:0000256" key="3">
    <source>
        <dbReference type="ARBA" id="ARBA00004742"/>
    </source>
</evidence>
<evidence type="ECO:0000256" key="1">
    <source>
        <dbReference type="ARBA" id="ARBA00001946"/>
    </source>
</evidence>
<feature type="domain" description="Pyruvate phosphate dikinase AMP/ATP-binding" evidence="17">
    <location>
        <begin position="29"/>
        <end position="348"/>
    </location>
</feature>
<dbReference type="Pfam" id="PF00391">
    <property type="entry name" value="PEP-utilizers"/>
    <property type="match status" value="1"/>
</dbReference>
<name>A0A2H0WZB7_9BACT</name>
<evidence type="ECO:0000259" key="16">
    <source>
        <dbReference type="Pfam" id="PF00391"/>
    </source>
</evidence>
<comment type="function">
    <text evidence="2 15">Catalyzes the phosphorylation of pyruvate to phosphoenolpyruvate.</text>
</comment>
<evidence type="ECO:0000256" key="6">
    <source>
        <dbReference type="ARBA" id="ARBA00021623"/>
    </source>
</evidence>
<dbReference type="InterPro" id="IPR013815">
    <property type="entry name" value="ATP_grasp_subdomain_1"/>
</dbReference>
<dbReference type="PANTHER" id="PTHR43030">
    <property type="entry name" value="PHOSPHOENOLPYRUVATE SYNTHASE"/>
    <property type="match status" value="1"/>
</dbReference>
<dbReference type="GO" id="GO:0046872">
    <property type="term" value="F:metal ion binding"/>
    <property type="evidence" value="ECO:0007669"/>
    <property type="project" value="UniProtKB-KW"/>
</dbReference>
<dbReference type="EMBL" id="PEZD01000030">
    <property type="protein sequence ID" value="PIS17298.1"/>
    <property type="molecule type" value="Genomic_DNA"/>
</dbReference>
<reference evidence="20" key="1">
    <citation type="submission" date="2017-09" db="EMBL/GenBank/DDBJ databases">
        <title>Depth-based differentiation of microbial function through sediment-hosted aquifers and enrichment of novel symbionts in the deep terrestrial subsurface.</title>
        <authorList>
            <person name="Probst A.J."/>
            <person name="Ladd B."/>
            <person name="Jarett J.K."/>
            <person name="Geller-Mcgrath D.E."/>
            <person name="Sieber C.M.K."/>
            <person name="Emerson J.B."/>
            <person name="Anantharaman K."/>
            <person name="Thomas B.C."/>
            <person name="Malmstrom R."/>
            <person name="Stieglmeier M."/>
            <person name="Klingl A."/>
            <person name="Woyke T."/>
            <person name="Ryan C.M."/>
            <person name="Banfield J.F."/>
        </authorList>
    </citation>
    <scope>NUCLEOTIDE SEQUENCE [LARGE SCALE GENOMIC DNA]</scope>
</reference>
<feature type="domain" description="PEP-utilising enzyme C-terminal" evidence="18">
    <location>
        <begin position="485"/>
        <end position="777"/>
    </location>
</feature>
<dbReference type="SUPFAM" id="SSF52009">
    <property type="entry name" value="Phosphohistidine domain"/>
    <property type="match status" value="1"/>
</dbReference>
<dbReference type="InterPro" id="IPR018274">
    <property type="entry name" value="PEP_util_AS"/>
</dbReference>
<evidence type="ECO:0000256" key="5">
    <source>
        <dbReference type="ARBA" id="ARBA00011996"/>
    </source>
</evidence>
<proteinExistence type="inferred from homology"/>
<dbReference type="Pfam" id="PF02896">
    <property type="entry name" value="PEP-utilizers_C"/>
    <property type="match status" value="1"/>
</dbReference>
<evidence type="ECO:0000313" key="19">
    <source>
        <dbReference type="EMBL" id="PIS17298.1"/>
    </source>
</evidence>
<evidence type="ECO:0000256" key="10">
    <source>
        <dbReference type="ARBA" id="ARBA00022777"/>
    </source>
</evidence>
<comment type="similarity">
    <text evidence="4 15">Belongs to the PEP-utilizing enzyme family.</text>
</comment>
<dbReference type="Pfam" id="PF01326">
    <property type="entry name" value="PPDK_N"/>
    <property type="match status" value="1"/>
</dbReference>
<keyword evidence="11 15" id="KW-0067">ATP-binding</keyword>
<protein>
    <recommendedName>
        <fullName evidence="6 15">Phosphoenolpyruvate synthase</fullName>
        <shortName evidence="15">PEP synthase</shortName>
        <ecNumber evidence="5 15">2.7.9.2</ecNumber>
    </recommendedName>
    <alternativeName>
        <fullName evidence="13 15">Pyruvate, water dikinase</fullName>
    </alternativeName>
</protein>
<comment type="caution">
    <text evidence="19">The sequence shown here is derived from an EMBL/GenBank/DDBJ whole genome shotgun (WGS) entry which is preliminary data.</text>
</comment>
<evidence type="ECO:0000259" key="17">
    <source>
        <dbReference type="Pfam" id="PF01326"/>
    </source>
</evidence>
<keyword evidence="10 15" id="KW-0418">Kinase</keyword>
<comment type="catalytic activity">
    <reaction evidence="14 15">
        <text>pyruvate + ATP + H2O = phosphoenolpyruvate + AMP + phosphate + 2 H(+)</text>
        <dbReference type="Rhea" id="RHEA:11364"/>
        <dbReference type="ChEBI" id="CHEBI:15361"/>
        <dbReference type="ChEBI" id="CHEBI:15377"/>
        <dbReference type="ChEBI" id="CHEBI:15378"/>
        <dbReference type="ChEBI" id="CHEBI:30616"/>
        <dbReference type="ChEBI" id="CHEBI:43474"/>
        <dbReference type="ChEBI" id="CHEBI:58702"/>
        <dbReference type="ChEBI" id="CHEBI:456215"/>
        <dbReference type="EC" id="2.7.9.2"/>
    </reaction>
</comment>
<evidence type="ECO:0000256" key="11">
    <source>
        <dbReference type="ARBA" id="ARBA00022840"/>
    </source>
</evidence>
<evidence type="ECO:0000256" key="7">
    <source>
        <dbReference type="ARBA" id="ARBA00022679"/>
    </source>
</evidence>
<dbReference type="Gene3D" id="3.50.30.10">
    <property type="entry name" value="Phosphohistidine domain"/>
    <property type="match status" value="1"/>
</dbReference>
<dbReference type="GO" id="GO:0005524">
    <property type="term" value="F:ATP binding"/>
    <property type="evidence" value="ECO:0007669"/>
    <property type="project" value="UniProtKB-KW"/>
</dbReference>
<keyword evidence="19" id="KW-0670">Pyruvate</keyword>
<dbReference type="GO" id="GO:0008986">
    <property type="term" value="F:pyruvate, water dikinase activity"/>
    <property type="evidence" value="ECO:0007669"/>
    <property type="project" value="UniProtKB-EC"/>
</dbReference>
<dbReference type="InterPro" id="IPR006319">
    <property type="entry name" value="PEP_synth"/>
</dbReference>
<evidence type="ECO:0000313" key="20">
    <source>
        <dbReference type="Proteomes" id="UP000229675"/>
    </source>
</evidence>
<dbReference type="Gene3D" id="3.30.470.20">
    <property type="entry name" value="ATP-grasp fold, B domain"/>
    <property type="match status" value="1"/>
</dbReference>
<keyword evidence="12 15" id="KW-0460">Magnesium</keyword>
<feature type="domain" description="PEP-utilising enzyme mobile" evidence="16">
    <location>
        <begin position="392"/>
        <end position="463"/>
    </location>
</feature>
<dbReference type="Gene3D" id="3.20.20.60">
    <property type="entry name" value="Phosphoenolpyruvate-binding domains"/>
    <property type="match status" value="1"/>
</dbReference>
<evidence type="ECO:0000256" key="13">
    <source>
        <dbReference type="ARBA" id="ARBA00033470"/>
    </source>
</evidence>
<gene>
    <name evidence="19" type="ORF">COT59_01320</name>
</gene>
<dbReference type="Gene3D" id="3.30.1490.20">
    <property type="entry name" value="ATP-grasp fold, A domain"/>
    <property type="match status" value="1"/>
</dbReference>
<comment type="cofactor">
    <cofactor evidence="1 15">
        <name>Mg(2+)</name>
        <dbReference type="ChEBI" id="CHEBI:18420"/>
    </cofactor>
</comment>
<evidence type="ECO:0000256" key="2">
    <source>
        <dbReference type="ARBA" id="ARBA00002988"/>
    </source>
</evidence>
<dbReference type="PROSITE" id="PS00370">
    <property type="entry name" value="PEP_ENZYMES_PHOS_SITE"/>
    <property type="match status" value="1"/>
</dbReference>
<keyword evidence="7 15" id="KW-0808">Transferase</keyword>
<comment type="pathway">
    <text evidence="3 15">Carbohydrate biosynthesis; gluconeogenesis.</text>
</comment>
<dbReference type="UniPathway" id="UPA00138"/>
<dbReference type="FunFam" id="3.30.470.20:FF:000017">
    <property type="entry name" value="Phosphoenolpyruvate synthase"/>
    <property type="match status" value="1"/>
</dbReference>